<reference evidence="7" key="2">
    <citation type="submission" date="2023-06" db="EMBL/GenBank/DDBJ databases">
        <authorList>
            <person name="Ma L."/>
            <person name="Liu K.-W."/>
            <person name="Li Z."/>
            <person name="Hsiao Y.-Y."/>
            <person name="Qi Y."/>
            <person name="Fu T."/>
            <person name="Tang G."/>
            <person name="Zhang D."/>
            <person name="Sun W.-H."/>
            <person name="Liu D.-K."/>
            <person name="Li Y."/>
            <person name="Chen G.-Z."/>
            <person name="Liu X.-D."/>
            <person name="Liao X.-Y."/>
            <person name="Jiang Y.-T."/>
            <person name="Yu X."/>
            <person name="Hao Y."/>
            <person name="Huang J."/>
            <person name="Zhao X.-W."/>
            <person name="Ke S."/>
            <person name="Chen Y.-Y."/>
            <person name="Wu W.-L."/>
            <person name="Hsu J.-L."/>
            <person name="Lin Y.-F."/>
            <person name="Huang M.-D."/>
            <person name="Li C.-Y."/>
            <person name="Huang L."/>
            <person name="Wang Z.-W."/>
            <person name="Zhao X."/>
            <person name="Zhong W.-Y."/>
            <person name="Peng D.-H."/>
            <person name="Ahmad S."/>
            <person name="Lan S."/>
            <person name="Zhang J.-S."/>
            <person name="Tsai W.-C."/>
            <person name="Van De Peer Y."/>
            <person name="Liu Z.-J."/>
        </authorList>
    </citation>
    <scope>NUCLEOTIDE SEQUENCE</scope>
    <source>
        <strain evidence="7">SCP</strain>
        <tissue evidence="7">Leaves</tissue>
    </source>
</reference>
<evidence type="ECO:0000256" key="2">
    <source>
        <dbReference type="ARBA" id="ARBA00022692"/>
    </source>
</evidence>
<dbReference type="EMBL" id="JAUJYN010000009">
    <property type="protein sequence ID" value="KAK1263168.1"/>
    <property type="molecule type" value="Genomic_DNA"/>
</dbReference>
<dbReference type="Proteomes" id="UP001179952">
    <property type="component" value="Unassembled WGS sequence"/>
</dbReference>
<organism evidence="7 8">
    <name type="scientific">Acorus gramineus</name>
    <name type="common">Dwarf sweet flag</name>
    <dbReference type="NCBI Taxonomy" id="55184"/>
    <lineage>
        <taxon>Eukaryota</taxon>
        <taxon>Viridiplantae</taxon>
        <taxon>Streptophyta</taxon>
        <taxon>Embryophyta</taxon>
        <taxon>Tracheophyta</taxon>
        <taxon>Spermatophyta</taxon>
        <taxon>Magnoliopsida</taxon>
        <taxon>Liliopsida</taxon>
        <taxon>Acoraceae</taxon>
        <taxon>Acorus</taxon>
    </lineage>
</organism>
<dbReference type="GO" id="GO:0005789">
    <property type="term" value="C:endoplasmic reticulum membrane"/>
    <property type="evidence" value="ECO:0007669"/>
    <property type="project" value="UniProtKB-SubCell"/>
</dbReference>
<evidence type="ECO:0000256" key="4">
    <source>
        <dbReference type="ARBA" id="ARBA00023136"/>
    </source>
</evidence>
<evidence type="ECO:0000313" key="7">
    <source>
        <dbReference type="EMBL" id="KAK1263168.1"/>
    </source>
</evidence>
<feature type="domain" description="TLC" evidence="6">
    <location>
        <begin position="72"/>
        <end position="169"/>
    </location>
</feature>
<dbReference type="PANTHER" id="PTHR12560:SF0">
    <property type="entry name" value="LD18904P"/>
    <property type="match status" value="1"/>
</dbReference>
<keyword evidence="8" id="KW-1185">Reference proteome</keyword>
<accession>A0AAV9AG66</accession>
<protein>
    <submittedName>
        <fullName evidence="7">ASC1-like protein 3</fullName>
    </submittedName>
</protein>
<name>A0AAV9AG66_ACOGR</name>
<dbReference type="Pfam" id="PF03798">
    <property type="entry name" value="TRAM_LAG1_CLN8"/>
    <property type="match status" value="1"/>
</dbReference>
<evidence type="ECO:0000259" key="6">
    <source>
        <dbReference type="Pfam" id="PF03798"/>
    </source>
</evidence>
<evidence type="ECO:0000256" key="1">
    <source>
        <dbReference type="ARBA" id="ARBA00004477"/>
    </source>
</evidence>
<feature type="transmembrane region" description="Helical" evidence="5">
    <location>
        <begin position="119"/>
        <end position="140"/>
    </location>
</feature>
<comment type="caution">
    <text evidence="7">The sequence shown here is derived from an EMBL/GenBank/DDBJ whole genome shotgun (WGS) entry which is preliminary data.</text>
</comment>
<keyword evidence="4 5" id="KW-0472">Membrane</keyword>
<dbReference type="GO" id="GO:0050291">
    <property type="term" value="F:sphingosine N-acyltransferase activity"/>
    <property type="evidence" value="ECO:0007669"/>
    <property type="project" value="InterPro"/>
</dbReference>
<evidence type="ECO:0000256" key="3">
    <source>
        <dbReference type="ARBA" id="ARBA00022989"/>
    </source>
</evidence>
<evidence type="ECO:0000256" key="5">
    <source>
        <dbReference type="SAM" id="Phobius"/>
    </source>
</evidence>
<keyword evidence="3 5" id="KW-1133">Transmembrane helix</keyword>
<dbReference type="GO" id="GO:0046513">
    <property type="term" value="P:ceramide biosynthetic process"/>
    <property type="evidence" value="ECO:0007669"/>
    <property type="project" value="InterPro"/>
</dbReference>
<dbReference type="PANTHER" id="PTHR12560">
    <property type="entry name" value="LONGEVITY ASSURANCE FACTOR 1 LAG1"/>
    <property type="match status" value="1"/>
</dbReference>
<sequence length="195" mass="22015">MDGSTLSTGTSGGGVAPPAPRDFSLAIYFAVAFIAARFVLDAFVYQRLAIKILSNGAVSVRIGEAKQAKIIKFSESMWKATYYITIQLWVLAIIVQEPWSRDTKEYFKGWPNQDLKHSVKLFYMCQCGFYIYSIAALLTWETRRKDFAIMMSHHIITTILMGYSYVTGQLKNRGKVGEDIRSDSEDEANESVHES</sequence>
<feature type="transmembrane region" description="Helical" evidence="5">
    <location>
        <begin position="80"/>
        <end position="99"/>
    </location>
</feature>
<dbReference type="AlphaFoldDB" id="A0AAV9AG66"/>
<proteinExistence type="predicted"/>
<keyword evidence="2 5" id="KW-0812">Transmembrane</keyword>
<comment type="subcellular location">
    <subcellularLocation>
        <location evidence="1">Endoplasmic reticulum membrane</location>
        <topology evidence="1">Multi-pass membrane protein</topology>
    </subcellularLocation>
</comment>
<dbReference type="InterPro" id="IPR006634">
    <property type="entry name" value="TLC-dom"/>
</dbReference>
<reference evidence="7" key="1">
    <citation type="journal article" date="2023" name="Nat. Commun.">
        <title>Diploid and tetraploid genomes of Acorus and the evolution of monocots.</title>
        <authorList>
            <person name="Ma L."/>
            <person name="Liu K.W."/>
            <person name="Li Z."/>
            <person name="Hsiao Y.Y."/>
            <person name="Qi Y."/>
            <person name="Fu T."/>
            <person name="Tang G.D."/>
            <person name="Zhang D."/>
            <person name="Sun W.H."/>
            <person name="Liu D.K."/>
            <person name="Li Y."/>
            <person name="Chen G.Z."/>
            <person name="Liu X.D."/>
            <person name="Liao X.Y."/>
            <person name="Jiang Y.T."/>
            <person name="Yu X."/>
            <person name="Hao Y."/>
            <person name="Huang J."/>
            <person name="Zhao X.W."/>
            <person name="Ke S."/>
            <person name="Chen Y.Y."/>
            <person name="Wu W.L."/>
            <person name="Hsu J.L."/>
            <person name="Lin Y.F."/>
            <person name="Huang M.D."/>
            <person name="Li C.Y."/>
            <person name="Huang L."/>
            <person name="Wang Z.W."/>
            <person name="Zhao X."/>
            <person name="Zhong W.Y."/>
            <person name="Peng D.H."/>
            <person name="Ahmad S."/>
            <person name="Lan S."/>
            <person name="Zhang J.S."/>
            <person name="Tsai W.C."/>
            <person name="Van de Peer Y."/>
            <person name="Liu Z.J."/>
        </authorList>
    </citation>
    <scope>NUCLEOTIDE SEQUENCE</scope>
    <source>
        <strain evidence="7">SCP</strain>
    </source>
</reference>
<dbReference type="InterPro" id="IPR016439">
    <property type="entry name" value="Lag1/Lac1-like"/>
</dbReference>
<feature type="transmembrane region" description="Helical" evidence="5">
    <location>
        <begin position="25"/>
        <end position="45"/>
    </location>
</feature>
<gene>
    <name evidence="7" type="ORF">QJS04_geneDACA021714</name>
</gene>
<evidence type="ECO:0000313" key="8">
    <source>
        <dbReference type="Proteomes" id="UP001179952"/>
    </source>
</evidence>